<evidence type="ECO:0000313" key="5">
    <source>
        <dbReference type="Proteomes" id="UP000006671"/>
    </source>
</evidence>
<dbReference type="InParanoid" id="D2VIM3"/>
<feature type="transmembrane region" description="Helical" evidence="3">
    <location>
        <begin position="270"/>
        <end position="292"/>
    </location>
</feature>
<feature type="transmembrane region" description="Helical" evidence="3">
    <location>
        <begin position="572"/>
        <end position="594"/>
    </location>
</feature>
<dbReference type="GO" id="GO:0016020">
    <property type="term" value="C:membrane"/>
    <property type="evidence" value="ECO:0007669"/>
    <property type="project" value="InterPro"/>
</dbReference>
<dbReference type="EMBL" id="GG738874">
    <property type="protein sequence ID" value="EFC43380.1"/>
    <property type="molecule type" value="Genomic_DNA"/>
</dbReference>
<dbReference type="AlphaFoldDB" id="D2VIM3"/>
<feature type="transmembrane region" description="Helical" evidence="3">
    <location>
        <begin position="215"/>
        <end position="237"/>
    </location>
</feature>
<dbReference type="OrthoDB" id="2126698at2759"/>
<dbReference type="GO" id="GO:0042910">
    <property type="term" value="F:xenobiotic transmembrane transporter activity"/>
    <property type="evidence" value="ECO:0007669"/>
    <property type="project" value="InterPro"/>
</dbReference>
<dbReference type="VEuPathDB" id="AmoebaDB:NAEGRDRAFT_68728"/>
<dbReference type="RefSeq" id="XP_002676124.1">
    <property type="nucleotide sequence ID" value="XM_002676078.1"/>
</dbReference>
<feature type="transmembrane region" description="Helical" evidence="3">
    <location>
        <begin position="135"/>
        <end position="157"/>
    </location>
</feature>
<evidence type="ECO:0000256" key="1">
    <source>
        <dbReference type="ARBA" id="ARBA00010199"/>
    </source>
</evidence>
<gene>
    <name evidence="4" type="ORF">NAEGRDRAFT_68728</name>
</gene>
<feature type="transmembrane region" description="Helical" evidence="3">
    <location>
        <begin position="338"/>
        <end position="361"/>
    </location>
</feature>
<sequence>MNQNKSFTLLSVEEVSDDDKQIKITTSTATTSTSQQDQQIALNAEDLSMVFDITWYDYIDPGSNKSLTIHYADIDECNISVDDHCSSSTTKQSSSDISSESRKSSIGSDDLQLSNNSRLRNKNRMDYFHNVRRELLPLIFTCIPFLVFNLCILILGLEDMIVVGHINSNRSGLATLNNTVTQVDFSQPGALTELYGFDYALNINSTSLYPTTSEYLASLTLATSLFNGLSIIVLGLIGNGQEPLISKAFGNKDGNLIIAEWIRSLLLQTLFMIPVSIIMFFSGYIAMLFELVETTPEGLISRQVVTQLTITFMRYLIPGLFPFIYSRSLYSFMVAQKIYWPSIAVCIVCVVYNVLMSFFLVGGVGDFKGIGFYGSAIATSSTRWLMFIGFFILMVFVIICKKEMRQMFKNFSLKEIIYATTSKTGELPQDEKLPTTINVTPFKKEKSLKGIFDHLKISFPGSIMMSSEIWGSELSTFIAGFLGNTQLSVHGIVLSISNFAYLIPMSLSMASTVCIAHRFGRGDYKSVRYSSHANIILSSFIMVITVIVVACTIVVLPKIYTSDSTLIYESIRILPICLIFLIVDGFQAIFGGILRGLNKPFVCAVIGVIGYFVIGFPFGCVLAFVLDWGLLGVWIGFTLSLAIIAILQGSYWLLISKQAKKLAKKNYLAQQLEELKKTSLTASTPYLSTHGLLNKV</sequence>
<dbReference type="GO" id="GO:0015297">
    <property type="term" value="F:antiporter activity"/>
    <property type="evidence" value="ECO:0007669"/>
    <property type="project" value="InterPro"/>
</dbReference>
<dbReference type="PANTHER" id="PTHR11206">
    <property type="entry name" value="MULTIDRUG RESISTANCE PROTEIN"/>
    <property type="match status" value="1"/>
</dbReference>
<comment type="similarity">
    <text evidence="1">Belongs to the multi antimicrobial extrusion (MATE) (TC 2.A.66.1) family.</text>
</comment>
<protein>
    <submittedName>
        <fullName evidence="4">Predicted protein</fullName>
    </submittedName>
</protein>
<feature type="transmembrane region" description="Helical" evidence="3">
    <location>
        <begin position="304"/>
        <end position="326"/>
    </location>
</feature>
<feature type="transmembrane region" description="Helical" evidence="3">
    <location>
        <begin position="601"/>
        <end position="625"/>
    </location>
</feature>
<dbReference type="InterPro" id="IPR002528">
    <property type="entry name" value="MATE_fam"/>
</dbReference>
<proteinExistence type="inferred from homology"/>
<evidence type="ECO:0000256" key="3">
    <source>
        <dbReference type="SAM" id="Phobius"/>
    </source>
</evidence>
<organism evidence="5">
    <name type="scientific">Naegleria gruberi</name>
    <name type="common">Amoeba</name>
    <dbReference type="NCBI Taxonomy" id="5762"/>
    <lineage>
        <taxon>Eukaryota</taxon>
        <taxon>Discoba</taxon>
        <taxon>Heterolobosea</taxon>
        <taxon>Tetramitia</taxon>
        <taxon>Eutetramitia</taxon>
        <taxon>Vahlkampfiidae</taxon>
        <taxon>Naegleria</taxon>
    </lineage>
</organism>
<feature type="transmembrane region" description="Helical" evidence="3">
    <location>
        <begin position="631"/>
        <end position="655"/>
    </location>
</feature>
<feature type="region of interest" description="Disordered" evidence="2">
    <location>
        <begin position="87"/>
        <end position="114"/>
    </location>
</feature>
<feature type="transmembrane region" description="Helical" evidence="3">
    <location>
        <begin position="540"/>
        <end position="560"/>
    </location>
</feature>
<dbReference type="Proteomes" id="UP000006671">
    <property type="component" value="Unassembled WGS sequence"/>
</dbReference>
<accession>D2VIM3</accession>
<feature type="transmembrane region" description="Helical" evidence="3">
    <location>
        <begin position="381"/>
        <end position="400"/>
    </location>
</feature>
<evidence type="ECO:0000313" key="4">
    <source>
        <dbReference type="EMBL" id="EFC43380.1"/>
    </source>
</evidence>
<keyword evidence="3" id="KW-1133">Transmembrane helix</keyword>
<dbReference type="eggNOG" id="KOG1347">
    <property type="taxonomic scope" value="Eukaryota"/>
</dbReference>
<dbReference type="Pfam" id="PF01554">
    <property type="entry name" value="MatE"/>
    <property type="match status" value="2"/>
</dbReference>
<dbReference type="STRING" id="5762.D2VIM3"/>
<dbReference type="KEGG" id="ngr:NAEGRDRAFT_68728"/>
<evidence type="ECO:0000256" key="2">
    <source>
        <dbReference type="SAM" id="MobiDB-lite"/>
    </source>
</evidence>
<dbReference type="GeneID" id="8861971"/>
<reference evidence="4 5" key="1">
    <citation type="journal article" date="2010" name="Cell">
        <title>The genome of Naegleria gruberi illuminates early eukaryotic versatility.</title>
        <authorList>
            <person name="Fritz-Laylin L.K."/>
            <person name="Prochnik S.E."/>
            <person name="Ginger M.L."/>
            <person name="Dacks J.B."/>
            <person name="Carpenter M.L."/>
            <person name="Field M.C."/>
            <person name="Kuo A."/>
            <person name="Paredez A."/>
            <person name="Chapman J."/>
            <person name="Pham J."/>
            <person name="Shu S."/>
            <person name="Neupane R."/>
            <person name="Cipriano M."/>
            <person name="Mancuso J."/>
            <person name="Tu H."/>
            <person name="Salamov A."/>
            <person name="Lindquist E."/>
            <person name="Shapiro H."/>
            <person name="Lucas S."/>
            <person name="Grigoriev I.V."/>
            <person name="Cande W.Z."/>
            <person name="Fulton C."/>
            <person name="Rokhsar D.S."/>
            <person name="Dawson S.C."/>
        </authorList>
    </citation>
    <scope>NUCLEOTIDE SEQUENCE [LARGE SCALE GENOMIC DNA]</scope>
    <source>
        <strain evidence="4 5">NEG-M</strain>
    </source>
</reference>
<keyword evidence="3" id="KW-0812">Transmembrane</keyword>
<keyword evidence="3" id="KW-0472">Membrane</keyword>
<name>D2VIM3_NAEGR</name>
<keyword evidence="5" id="KW-1185">Reference proteome</keyword>